<evidence type="ECO:0000313" key="3">
    <source>
        <dbReference type="Proteomes" id="UP000266841"/>
    </source>
</evidence>
<feature type="compositionally biased region" description="Basic and acidic residues" evidence="1">
    <location>
        <begin position="154"/>
        <end position="197"/>
    </location>
</feature>
<sequence length="297" mass="33831">MNSGRVRRWSAADKQVERRRAVAEKEVLYAHAVEQVKRENKGRHIGPVMLQQLVLKRIQEEQAGERRRNEERGRSASESENSGGLRGILVSTVNLLSDRNCGDSSTISGSTKLLRRVSTSDSARSVCSMANETHHRPAISKRDSIRIKRSTRTSIREQREMEELDKMETKRREAKSSLEESLDNIERGLDNPREHRLGNGKAKQRKPHQKRKTRRVHSSGSFHNSSCVSFCPSDAEEDADSSMKKRSSRTPSKTAVRKPKHDQSQNRLLESWNSSFGGSFNNSCSFDPSRGDFWAWK</sequence>
<feature type="compositionally biased region" description="Basic and acidic residues" evidence="1">
    <location>
        <begin position="132"/>
        <end position="146"/>
    </location>
</feature>
<name>K0S5Q5_THAOC</name>
<feature type="region of interest" description="Disordered" evidence="1">
    <location>
        <begin position="61"/>
        <end position="84"/>
    </location>
</feature>
<evidence type="ECO:0000256" key="1">
    <source>
        <dbReference type="SAM" id="MobiDB-lite"/>
    </source>
</evidence>
<feature type="compositionally biased region" description="Basic and acidic residues" evidence="1">
    <location>
        <begin position="61"/>
        <end position="77"/>
    </location>
</feature>
<dbReference type="AlphaFoldDB" id="K0S5Q5"/>
<dbReference type="Proteomes" id="UP000266841">
    <property type="component" value="Unassembled WGS sequence"/>
</dbReference>
<gene>
    <name evidence="2" type="ORF">THAOC_19499</name>
</gene>
<evidence type="ECO:0000313" key="2">
    <source>
        <dbReference type="EMBL" id="EJK60194.1"/>
    </source>
</evidence>
<feature type="compositionally biased region" description="Basic residues" evidence="1">
    <location>
        <begin position="202"/>
        <end position="217"/>
    </location>
</feature>
<comment type="caution">
    <text evidence="2">The sequence shown here is derived from an EMBL/GenBank/DDBJ whole genome shotgun (WGS) entry which is preliminary data.</text>
</comment>
<reference evidence="2 3" key="1">
    <citation type="journal article" date="2012" name="Genome Biol.">
        <title>Genome and low-iron response of an oceanic diatom adapted to chronic iron limitation.</title>
        <authorList>
            <person name="Lommer M."/>
            <person name="Specht M."/>
            <person name="Roy A.S."/>
            <person name="Kraemer L."/>
            <person name="Andreson R."/>
            <person name="Gutowska M.A."/>
            <person name="Wolf J."/>
            <person name="Bergner S.V."/>
            <person name="Schilhabel M.B."/>
            <person name="Klostermeier U.C."/>
            <person name="Beiko R.G."/>
            <person name="Rosenstiel P."/>
            <person name="Hippler M."/>
            <person name="Laroche J."/>
        </authorList>
    </citation>
    <scope>NUCLEOTIDE SEQUENCE [LARGE SCALE GENOMIC DNA]</scope>
    <source>
        <strain evidence="2 3">CCMP1005</strain>
    </source>
</reference>
<feature type="region of interest" description="Disordered" evidence="1">
    <location>
        <begin position="128"/>
        <end position="297"/>
    </location>
</feature>
<dbReference type="EMBL" id="AGNL01021403">
    <property type="protein sequence ID" value="EJK60194.1"/>
    <property type="molecule type" value="Genomic_DNA"/>
</dbReference>
<accession>K0S5Q5</accession>
<keyword evidence="3" id="KW-1185">Reference proteome</keyword>
<feature type="compositionally biased region" description="Low complexity" evidence="1">
    <location>
        <begin position="271"/>
        <end position="286"/>
    </location>
</feature>
<proteinExistence type="predicted"/>
<organism evidence="2 3">
    <name type="scientific">Thalassiosira oceanica</name>
    <name type="common">Marine diatom</name>
    <dbReference type="NCBI Taxonomy" id="159749"/>
    <lineage>
        <taxon>Eukaryota</taxon>
        <taxon>Sar</taxon>
        <taxon>Stramenopiles</taxon>
        <taxon>Ochrophyta</taxon>
        <taxon>Bacillariophyta</taxon>
        <taxon>Coscinodiscophyceae</taxon>
        <taxon>Thalassiosirophycidae</taxon>
        <taxon>Thalassiosirales</taxon>
        <taxon>Thalassiosiraceae</taxon>
        <taxon>Thalassiosira</taxon>
    </lineage>
</organism>
<protein>
    <submittedName>
        <fullName evidence="2">Uncharacterized protein</fullName>
    </submittedName>
</protein>
<feature type="compositionally biased region" description="Polar residues" evidence="1">
    <location>
        <begin position="218"/>
        <end position="228"/>
    </location>
</feature>